<proteinExistence type="predicted"/>
<dbReference type="AlphaFoldDB" id="A0A2R2MJ08"/>
<sequence length="325" mass="36693">MRVERHGACFKCLLRFSIYNDLKMSDPTKRGPNRRSLPLPGYDAEKLWRKHCEELNSAESVAHLTPCSVRDYLILHPELLDEFVKEKVTADTIQKWRDGKELQDNCYAFCSQQGQKSKCTYADSDISAIQRTLAESTDKDDQLFSKLYELGCVMRTALAADSYTMYILGEHGNDDRFPQGLGSDLSDTRSAMCVPIMAGGDLLGVYEYSKKWDKPGFTEADMRVVVANVSWTGLAVSQSKNFQTLCKQSQFNDFLLQVSKVMFDEVTTIKQLIGTIMSYAKVLVNADRCAMFLVSESGTEMTAELFDEGKKVNGKSVFTEKQDIR</sequence>
<dbReference type="Gene3D" id="3.30.450.40">
    <property type="match status" value="2"/>
</dbReference>
<gene>
    <name evidence="2" type="primary">LOC106173840</name>
</gene>
<dbReference type="InterPro" id="IPR029016">
    <property type="entry name" value="GAF-like_dom_sf"/>
</dbReference>
<evidence type="ECO:0000313" key="1">
    <source>
        <dbReference type="Proteomes" id="UP000085678"/>
    </source>
</evidence>
<evidence type="ECO:0000313" key="2">
    <source>
        <dbReference type="RefSeq" id="XP_023930200.1"/>
    </source>
</evidence>
<dbReference type="Proteomes" id="UP000085678">
    <property type="component" value="Unplaced"/>
</dbReference>
<organism evidence="1 2">
    <name type="scientific">Lingula anatina</name>
    <name type="common">Brachiopod</name>
    <name type="synonym">Lingula unguis</name>
    <dbReference type="NCBI Taxonomy" id="7574"/>
    <lineage>
        <taxon>Eukaryota</taxon>
        <taxon>Metazoa</taxon>
        <taxon>Spiralia</taxon>
        <taxon>Lophotrochozoa</taxon>
        <taxon>Brachiopoda</taxon>
        <taxon>Linguliformea</taxon>
        <taxon>Lingulata</taxon>
        <taxon>Lingulida</taxon>
        <taxon>Linguloidea</taxon>
        <taxon>Lingulidae</taxon>
        <taxon>Lingula</taxon>
    </lineage>
</organism>
<dbReference type="GeneID" id="106173840"/>
<accession>A0A2R2MJ08</accession>
<keyword evidence="1" id="KW-1185">Reference proteome</keyword>
<protein>
    <submittedName>
        <fullName evidence="2">cAMP and cAMP-inhibited cGMP 3',5'-cyclic phosphodiesterase 10A</fullName>
    </submittedName>
</protein>
<dbReference type="STRING" id="7574.A0A2R2MJ08"/>
<dbReference type="OrthoDB" id="546632at2759"/>
<dbReference type="RefSeq" id="XP_023930200.1">
    <property type="nucleotide sequence ID" value="XM_024074432.1"/>
</dbReference>
<dbReference type="KEGG" id="lak:106173840"/>
<dbReference type="SUPFAM" id="SSF55781">
    <property type="entry name" value="GAF domain-like"/>
    <property type="match status" value="2"/>
</dbReference>
<name>A0A2R2MJ08_LINAN</name>
<dbReference type="InParanoid" id="A0A2R2MJ08"/>
<reference evidence="2" key="1">
    <citation type="submission" date="2025-08" db="UniProtKB">
        <authorList>
            <consortium name="RefSeq"/>
        </authorList>
    </citation>
    <scope>IDENTIFICATION</scope>
    <source>
        <tissue evidence="2">Gonads</tissue>
    </source>
</reference>